<gene>
    <name evidence="2" type="ORF">SAMN04488012_101479</name>
</gene>
<dbReference type="STRING" id="313368.SAMN04488012_101479"/>
<evidence type="ECO:0000313" key="2">
    <source>
        <dbReference type="EMBL" id="SHI47620.1"/>
    </source>
</evidence>
<keyword evidence="1" id="KW-1133">Transmembrane helix</keyword>
<reference evidence="2 3" key="1">
    <citation type="submission" date="2016-11" db="EMBL/GenBank/DDBJ databases">
        <authorList>
            <person name="Jaros S."/>
            <person name="Januszkiewicz K."/>
            <person name="Wedrychowicz H."/>
        </authorList>
    </citation>
    <scope>NUCLEOTIDE SEQUENCE [LARGE SCALE GENOMIC DNA]</scope>
    <source>
        <strain evidence="2 3">DSM 26892</strain>
    </source>
</reference>
<dbReference type="RefSeq" id="WP_073126235.1">
    <property type="nucleotide sequence ID" value="NZ_FQZA01000001.1"/>
</dbReference>
<dbReference type="Proteomes" id="UP000184040">
    <property type="component" value="Unassembled WGS sequence"/>
</dbReference>
<organism evidence="2 3">
    <name type="scientific">Palleronia salina</name>
    <dbReference type="NCBI Taxonomy" id="313368"/>
    <lineage>
        <taxon>Bacteria</taxon>
        <taxon>Pseudomonadati</taxon>
        <taxon>Pseudomonadota</taxon>
        <taxon>Alphaproteobacteria</taxon>
        <taxon>Rhodobacterales</taxon>
        <taxon>Roseobacteraceae</taxon>
        <taxon>Palleronia</taxon>
    </lineage>
</organism>
<keyword evidence="1" id="KW-0812">Transmembrane</keyword>
<keyword evidence="1" id="KW-0472">Membrane</keyword>
<dbReference type="EMBL" id="FQZA01000001">
    <property type="protein sequence ID" value="SHI47620.1"/>
    <property type="molecule type" value="Genomic_DNA"/>
</dbReference>
<sequence>MSNNDSFIDEVSDELRRDRLFGMLRRYGWIAIALVLLLVGGAAVYEYQRAQDRAEAQAFGDALLAALGEDSPEARREALMQIEAEGTRRALIAMLAADRLEGDEARAATRTELDAVAADDSVPALYRELAVLKWAMIAQDTVDAQEVIDRLSPLTIPGAPYRLLALEQQAVARLRAGETDAALSDLQTIIADEAVTRDLRQRARRLIVALGGSLEAA</sequence>
<evidence type="ECO:0000256" key="1">
    <source>
        <dbReference type="SAM" id="Phobius"/>
    </source>
</evidence>
<evidence type="ECO:0008006" key="4">
    <source>
        <dbReference type="Google" id="ProtNLM"/>
    </source>
</evidence>
<accession>A0A1M6BFU0</accession>
<name>A0A1M6BFU0_9RHOB</name>
<keyword evidence="3" id="KW-1185">Reference proteome</keyword>
<evidence type="ECO:0000313" key="3">
    <source>
        <dbReference type="Proteomes" id="UP000184040"/>
    </source>
</evidence>
<protein>
    <recommendedName>
        <fullName evidence="4">Tetratricopeptide repeat-like domain-containing protein</fullName>
    </recommendedName>
</protein>
<dbReference type="AlphaFoldDB" id="A0A1M6BFU0"/>
<proteinExistence type="predicted"/>
<feature type="transmembrane region" description="Helical" evidence="1">
    <location>
        <begin position="27"/>
        <end position="45"/>
    </location>
</feature>